<evidence type="ECO:0000256" key="4">
    <source>
        <dbReference type="PROSITE-ProRule" id="PRU00176"/>
    </source>
</evidence>
<dbReference type="InterPro" id="IPR012677">
    <property type="entry name" value="Nucleotide-bd_a/b_plait_sf"/>
</dbReference>
<dbReference type="NCBIfam" id="TIGR01649">
    <property type="entry name" value="hnRNP-L_PTB"/>
    <property type="match status" value="1"/>
</dbReference>
<dbReference type="Pfam" id="PF11835">
    <property type="entry name" value="RRM_8"/>
    <property type="match status" value="1"/>
</dbReference>
<dbReference type="Pfam" id="PF00076">
    <property type="entry name" value="RRM_1"/>
    <property type="match status" value="1"/>
</dbReference>
<dbReference type="PANTHER" id="PTHR15592">
    <property type="entry name" value="MATRIN 3/NUCLEAR PROTEIN 220-RELATED"/>
    <property type="match status" value="1"/>
</dbReference>
<dbReference type="CDD" id="cd12694">
    <property type="entry name" value="RRM2_hnRNPL_like"/>
    <property type="match status" value="1"/>
</dbReference>
<dbReference type="CDD" id="cd12424">
    <property type="entry name" value="RRM3_hnRNPL_like"/>
    <property type="match status" value="1"/>
</dbReference>
<feature type="domain" description="RRM" evidence="6">
    <location>
        <begin position="129"/>
        <end position="202"/>
    </location>
</feature>
<dbReference type="PROSITE" id="PS50102">
    <property type="entry name" value="RRM"/>
    <property type="match status" value="3"/>
</dbReference>
<keyword evidence="2" id="KW-0677">Repeat</keyword>
<dbReference type="InterPro" id="IPR055204">
    <property type="entry name" value="HNRNPL_RRM"/>
</dbReference>
<evidence type="ECO:0000256" key="1">
    <source>
        <dbReference type="ARBA" id="ARBA00022553"/>
    </source>
</evidence>
<organism evidence="7 8">
    <name type="scientific">Protopolystoma xenopodis</name>
    <dbReference type="NCBI Taxonomy" id="117903"/>
    <lineage>
        <taxon>Eukaryota</taxon>
        <taxon>Metazoa</taxon>
        <taxon>Spiralia</taxon>
        <taxon>Lophotrochozoa</taxon>
        <taxon>Platyhelminthes</taxon>
        <taxon>Monogenea</taxon>
        <taxon>Polyopisthocotylea</taxon>
        <taxon>Polystomatidea</taxon>
        <taxon>Polystomatidae</taxon>
        <taxon>Protopolystoma</taxon>
    </lineage>
</organism>
<feature type="domain" description="RRM" evidence="6">
    <location>
        <begin position="308"/>
        <end position="383"/>
    </location>
</feature>
<dbReference type="Pfam" id="PF13893">
    <property type="entry name" value="RRM_5"/>
    <property type="match status" value="1"/>
</dbReference>
<evidence type="ECO:0000313" key="7">
    <source>
        <dbReference type="EMBL" id="VEL40508.1"/>
    </source>
</evidence>
<dbReference type="SMART" id="SM00360">
    <property type="entry name" value="RRM"/>
    <property type="match status" value="3"/>
</dbReference>
<feature type="domain" description="RRM" evidence="6">
    <location>
        <begin position="26"/>
        <end position="100"/>
    </location>
</feature>
<evidence type="ECO:0000256" key="2">
    <source>
        <dbReference type="ARBA" id="ARBA00022737"/>
    </source>
</evidence>
<dbReference type="GO" id="GO:0003723">
    <property type="term" value="F:RNA binding"/>
    <property type="evidence" value="ECO:0007669"/>
    <property type="project" value="UniProtKB-UniRule"/>
</dbReference>
<dbReference type="SUPFAM" id="SSF54928">
    <property type="entry name" value="RNA-binding domain, RBD"/>
    <property type="match status" value="2"/>
</dbReference>
<proteinExistence type="predicted"/>
<dbReference type="Gene3D" id="3.30.70.330">
    <property type="match status" value="4"/>
</dbReference>
<dbReference type="InterPro" id="IPR035979">
    <property type="entry name" value="RBD_domain_sf"/>
</dbReference>
<evidence type="ECO:0000256" key="3">
    <source>
        <dbReference type="ARBA" id="ARBA00022884"/>
    </source>
</evidence>
<dbReference type="OrthoDB" id="302770at2759"/>
<dbReference type="Proteomes" id="UP000784294">
    <property type="component" value="Unassembled WGS sequence"/>
</dbReference>
<keyword evidence="3 4" id="KW-0694">RNA-binding</keyword>
<evidence type="ECO:0000313" key="8">
    <source>
        <dbReference type="Proteomes" id="UP000784294"/>
    </source>
</evidence>
<evidence type="ECO:0000256" key="5">
    <source>
        <dbReference type="SAM" id="MobiDB-lite"/>
    </source>
</evidence>
<dbReference type="InterPro" id="IPR021790">
    <property type="entry name" value="PTBP1-like_RRM2"/>
</dbReference>
<dbReference type="Pfam" id="PF22976">
    <property type="entry name" value="RRM_10"/>
    <property type="match status" value="1"/>
</dbReference>
<keyword evidence="8" id="KW-1185">Reference proteome</keyword>
<name>A0A3S5AMB8_9PLAT</name>
<sequence length="458" mass="50737">MLSKYHMALNRKRNRPEDWEELEPSPVIHIRELPEHTLEIDLQRTFEVYGRIRDITMLPNKCQALVEFHDIASAESVVLRSAEEVITVANRRVKVNFSTSKRIVQRASASSSGGSEGPTISSENNVLLLTIYNSQYPITVDVINQITSRHGRVLRIVIFRKSGVQAMVEFRSVEEAKTAKRHLNGADIYSGCCTLKVEFARPTRLSVTKNDQDTWDFENPMPSPGIGVTVMDGRAQNTASLLGGYPRFDGARAAVSNIYGLPGGSVSVNPPGAQMVGSITMSGNPAGGGVGLPPQMEHMTAGLHGSTPVVMVYNLDLTRMNCDRLFNLLCLYGNVWRIKFLKTKEGSAMVQLGDSASVDRVIANLTGVTLFDNRLQVVRQSKQQVILDVPQPFDLPDGTPSFKDYTGSRENRYINPEQAGKNRVYPPSRTLHFWNSPPNFSSSDMRQIFLNNGATPPE</sequence>
<reference evidence="7" key="1">
    <citation type="submission" date="2018-11" db="EMBL/GenBank/DDBJ databases">
        <authorList>
            <consortium name="Pathogen Informatics"/>
        </authorList>
    </citation>
    <scope>NUCLEOTIDE SEQUENCE</scope>
</reference>
<dbReference type="FunFam" id="3.30.70.330:FF:000072">
    <property type="entry name" value="heterogeneous nuclear ribonucleoprotein L isoform X1"/>
    <property type="match status" value="1"/>
</dbReference>
<accession>A0A3S5AMB8</accession>
<evidence type="ECO:0000259" key="6">
    <source>
        <dbReference type="PROSITE" id="PS50102"/>
    </source>
</evidence>
<protein>
    <recommendedName>
        <fullName evidence="6">RRM domain-containing protein</fullName>
    </recommendedName>
</protein>
<keyword evidence="1" id="KW-0597">Phosphoprotein</keyword>
<dbReference type="GO" id="GO:0005634">
    <property type="term" value="C:nucleus"/>
    <property type="evidence" value="ECO:0007669"/>
    <property type="project" value="InterPro"/>
</dbReference>
<dbReference type="GO" id="GO:0006397">
    <property type="term" value="P:mRNA processing"/>
    <property type="evidence" value="ECO:0007669"/>
    <property type="project" value="InterPro"/>
</dbReference>
<dbReference type="AlphaFoldDB" id="A0A3S5AMB8"/>
<dbReference type="InterPro" id="IPR006536">
    <property type="entry name" value="HnRNP-L/PTB"/>
</dbReference>
<comment type="caution">
    <text evidence="7">The sequence shown here is derived from an EMBL/GenBank/DDBJ whole genome shotgun (WGS) entry which is preliminary data.</text>
</comment>
<dbReference type="InterPro" id="IPR000504">
    <property type="entry name" value="RRM_dom"/>
</dbReference>
<gene>
    <name evidence="7" type="ORF">PXEA_LOCUS33948</name>
</gene>
<feature type="region of interest" description="Disordered" evidence="5">
    <location>
        <begin position="1"/>
        <end position="20"/>
    </location>
</feature>
<dbReference type="EMBL" id="CAAALY010265173">
    <property type="protein sequence ID" value="VEL40508.1"/>
    <property type="molecule type" value="Genomic_DNA"/>
</dbReference>